<dbReference type="GO" id="GO:0005743">
    <property type="term" value="C:mitochondrial inner membrane"/>
    <property type="evidence" value="ECO:0007669"/>
    <property type="project" value="UniProtKB-SubCell"/>
</dbReference>
<keyword evidence="4" id="KW-0812">Transmembrane</keyword>
<dbReference type="Proteomes" id="UP000694544">
    <property type="component" value="Unplaced"/>
</dbReference>
<reference evidence="10" key="1">
    <citation type="submission" date="2025-08" db="UniProtKB">
        <authorList>
            <consortium name="Ensembl"/>
        </authorList>
    </citation>
    <scope>IDENTIFICATION</scope>
</reference>
<dbReference type="PANTHER" id="PTHR13141">
    <property type="entry name" value="TRANSMEMBRANE PROTEIN 242"/>
    <property type="match status" value="1"/>
</dbReference>
<dbReference type="Pfam" id="PF07096">
    <property type="entry name" value="DUF1358"/>
    <property type="match status" value="1"/>
</dbReference>
<evidence type="ECO:0000256" key="2">
    <source>
        <dbReference type="ARBA" id="ARBA00007570"/>
    </source>
</evidence>
<reference evidence="10" key="2">
    <citation type="submission" date="2025-09" db="UniProtKB">
        <authorList>
            <consortium name="Ensembl"/>
        </authorList>
    </citation>
    <scope>IDENTIFICATION</scope>
</reference>
<evidence type="ECO:0000256" key="3">
    <source>
        <dbReference type="ARBA" id="ARBA00013934"/>
    </source>
</evidence>
<evidence type="ECO:0000256" key="4">
    <source>
        <dbReference type="ARBA" id="ARBA00022692"/>
    </source>
</evidence>
<proteinExistence type="inferred from homology"/>
<keyword evidence="11" id="KW-1185">Reference proteome</keyword>
<dbReference type="Ensembl" id="ENSMMST00000023767.1">
    <property type="protein sequence ID" value="ENSMMSP00000021508.1"/>
    <property type="gene ID" value="ENSMMSG00000016170.1"/>
</dbReference>
<accession>A0A8C6DWI1</accession>
<evidence type="ECO:0000256" key="8">
    <source>
        <dbReference type="ARBA" id="ARBA00023136"/>
    </source>
</evidence>
<protein>
    <recommendedName>
        <fullName evidence="3">Transmembrane protein 242</fullName>
    </recommendedName>
</protein>
<dbReference type="PANTHER" id="PTHR13141:SF4">
    <property type="entry name" value="TRANSMEMBRANE PROTEIN 242"/>
    <property type="match status" value="1"/>
</dbReference>
<evidence type="ECO:0000256" key="7">
    <source>
        <dbReference type="ARBA" id="ARBA00023128"/>
    </source>
</evidence>
<dbReference type="InterPro" id="IPR009792">
    <property type="entry name" value="TMEM242"/>
</dbReference>
<keyword evidence="5" id="KW-0999">Mitochondrion inner membrane</keyword>
<evidence type="ECO:0000256" key="1">
    <source>
        <dbReference type="ARBA" id="ARBA00004448"/>
    </source>
</evidence>
<comment type="similarity">
    <text evidence="2">Belongs to the TMEM242 family.</text>
</comment>
<keyword evidence="8" id="KW-0472">Membrane</keyword>
<comment type="function">
    <text evidence="9">Scaffold protein that participates in the c-ring assembly of mitochondrial ATP synthase (F(1)F(0) ATP synthase or complex V) by facilitating the membrane insertion and oligomer formation of the subunit c/ATP5MC3. Participates in the incorporation of the c-ring into vestigial complexes. Additionally influences the incorporation of subunits MT-ATP6, MT-ATP8, ATP5MJ, and ATP5MK in the ATP synthase.</text>
</comment>
<comment type="subcellular location">
    <subcellularLocation>
        <location evidence="1">Mitochondrion inner membrane</location>
        <topology evidence="1">Multi-pass membrane protein</topology>
    </subcellularLocation>
</comment>
<evidence type="ECO:0000256" key="5">
    <source>
        <dbReference type="ARBA" id="ARBA00022792"/>
    </source>
</evidence>
<keyword evidence="6" id="KW-1133">Transmembrane helix</keyword>
<evidence type="ECO:0000313" key="10">
    <source>
        <dbReference type="Ensembl" id="ENSMMSP00000021508.1"/>
    </source>
</evidence>
<keyword evidence="7" id="KW-0496">Mitochondrion</keyword>
<evidence type="ECO:0000256" key="6">
    <source>
        <dbReference type="ARBA" id="ARBA00022989"/>
    </source>
</evidence>
<evidence type="ECO:0000256" key="9">
    <source>
        <dbReference type="ARBA" id="ARBA00045905"/>
    </source>
</evidence>
<name>A0A8C6DWI1_MOSMO</name>
<dbReference type="AlphaFoldDB" id="A0A8C6DWI1"/>
<evidence type="ECO:0000313" key="11">
    <source>
        <dbReference type="Proteomes" id="UP000694544"/>
    </source>
</evidence>
<organism evidence="10 11">
    <name type="scientific">Moschus moschiferus</name>
    <name type="common">Siberian musk deer</name>
    <name type="synonym">Moschus sibiricus</name>
    <dbReference type="NCBI Taxonomy" id="68415"/>
    <lineage>
        <taxon>Eukaryota</taxon>
        <taxon>Metazoa</taxon>
        <taxon>Chordata</taxon>
        <taxon>Craniata</taxon>
        <taxon>Vertebrata</taxon>
        <taxon>Euteleostomi</taxon>
        <taxon>Mammalia</taxon>
        <taxon>Eutheria</taxon>
        <taxon>Laurasiatheria</taxon>
        <taxon>Artiodactyla</taxon>
        <taxon>Ruminantia</taxon>
        <taxon>Pecora</taxon>
        <taxon>Moschidae</taxon>
        <taxon>Moschus</taxon>
    </lineage>
</organism>
<sequence>METKGTGIRELSCQLEALVSTDDWLFLVKGGILLGTDAAVGMLAGFVTTFSSIQSLSPQQGHIFLLESRYSPTFQALGWGSLYAWCRVAVISFTSGKLWVFTMHCTRHLDTADYLIFTTLKQMKDFRS</sequence>